<proteinExistence type="predicted"/>
<accession>A0A409W174</accession>
<comment type="caution">
    <text evidence="1">The sequence shown here is derived from an EMBL/GenBank/DDBJ whole genome shotgun (WGS) entry which is preliminary data.</text>
</comment>
<protein>
    <submittedName>
        <fullName evidence="1">Uncharacterized protein</fullName>
    </submittedName>
</protein>
<name>A0A409W174_PSICY</name>
<organism evidence="1 2">
    <name type="scientific">Psilocybe cyanescens</name>
    <dbReference type="NCBI Taxonomy" id="93625"/>
    <lineage>
        <taxon>Eukaryota</taxon>
        <taxon>Fungi</taxon>
        <taxon>Dikarya</taxon>
        <taxon>Basidiomycota</taxon>
        <taxon>Agaricomycotina</taxon>
        <taxon>Agaricomycetes</taxon>
        <taxon>Agaricomycetidae</taxon>
        <taxon>Agaricales</taxon>
        <taxon>Agaricineae</taxon>
        <taxon>Strophariaceae</taxon>
        <taxon>Psilocybe</taxon>
    </lineage>
</organism>
<dbReference type="SUPFAM" id="SSF82171">
    <property type="entry name" value="DPP6 N-terminal domain-like"/>
    <property type="match status" value="1"/>
</dbReference>
<dbReference type="STRING" id="93625.A0A409W174"/>
<evidence type="ECO:0000313" key="2">
    <source>
        <dbReference type="Proteomes" id="UP000283269"/>
    </source>
</evidence>
<evidence type="ECO:0000313" key="1">
    <source>
        <dbReference type="EMBL" id="PPQ72262.1"/>
    </source>
</evidence>
<dbReference type="EMBL" id="NHYD01003827">
    <property type="protein sequence ID" value="PPQ72262.1"/>
    <property type="molecule type" value="Genomic_DNA"/>
</dbReference>
<dbReference type="Gene3D" id="2.130.10.10">
    <property type="entry name" value="YVTN repeat-like/Quinoprotein amine dehydrogenase"/>
    <property type="match status" value="2"/>
</dbReference>
<dbReference type="Proteomes" id="UP000283269">
    <property type="component" value="Unassembled WGS sequence"/>
</dbReference>
<sequence length="661" mass="75114">MDQDERGVPLFGIHPSLEDFLTDPHRCHGTGVYVDREMPLYQSTSEVCVHIMNQSLRYNICNIDSMTMNEEITDRESRIKQYIPKPLRYVCCNWTLQFDSEDDSDLDKTLHSKLQYFVSTHILHWIEAMSWLGQFDNVELTLLRFLRWTEKRNIKSSDMLHVLTADAIYFVKVFSAMISKAPLQIYISALPLMPSDTLLFQQFSKGVIMGRSFSNLDIKHKWTMEHIHLDYTTCFCSDNRGSLVALGPRNGGRVILMDAQTGANIQPSEGSIVDNEIQSMAFTPEGTHLVLITVKGKIAVYDVRTGLHAYSYDIGMAETSVSHSRNNTTTLTISKYRKSDDTQLICYIFDFAQSNTDRKLRLLEAMPPIRNPSSIALCPEGEKIAIPNEVGIQLFRMGTNKVIETVKHPRVLDLKELDKCLVEWSPDSAFIAIALVGESTICLWSCRDKVTLWTIGIDETSVSADSYALDISVDSSRIAFAWSYSDNRGHSIFRMQIWDTKTARQVGNETIDEGTIVCPKRNISILPDGHKIVSWSNACRRDGSPSKSLVYFFSNTLPAYLSHPPKSPVLQFHELDSENALVPTVSIFFSGDRPSLAQTFIIDAQGWVIDFWGTRIILVPYPNFEIVTSLHLPTSIFLSIRHPKTKKIVLKYILKWDQPRI</sequence>
<gene>
    <name evidence="1" type="ORF">CVT25_000212</name>
</gene>
<keyword evidence="2" id="KW-1185">Reference proteome</keyword>
<dbReference type="OrthoDB" id="3266532at2759"/>
<dbReference type="AlphaFoldDB" id="A0A409W174"/>
<reference evidence="1 2" key="1">
    <citation type="journal article" date="2018" name="Evol. Lett.">
        <title>Horizontal gene cluster transfer increased hallucinogenic mushroom diversity.</title>
        <authorList>
            <person name="Reynolds H.T."/>
            <person name="Vijayakumar V."/>
            <person name="Gluck-Thaler E."/>
            <person name="Korotkin H.B."/>
            <person name="Matheny P.B."/>
            <person name="Slot J.C."/>
        </authorList>
    </citation>
    <scope>NUCLEOTIDE SEQUENCE [LARGE SCALE GENOMIC DNA]</scope>
    <source>
        <strain evidence="1 2">2631</strain>
    </source>
</reference>
<dbReference type="InParanoid" id="A0A409W174"/>
<dbReference type="InterPro" id="IPR015943">
    <property type="entry name" value="WD40/YVTN_repeat-like_dom_sf"/>
</dbReference>